<feature type="transmembrane region" description="Helical" evidence="1">
    <location>
        <begin position="412"/>
        <end position="431"/>
    </location>
</feature>
<dbReference type="Pfam" id="PF02517">
    <property type="entry name" value="Rce1-like"/>
    <property type="match status" value="1"/>
</dbReference>
<keyword evidence="4" id="KW-1185">Reference proteome</keyword>
<reference evidence="3 4" key="1">
    <citation type="submission" date="2023-03" db="EMBL/GenBank/DDBJ databases">
        <title>Bacillus Genome Sequencing.</title>
        <authorList>
            <person name="Dunlap C."/>
        </authorList>
    </citation>
    <scope>NUCLEOTIDE SEQUENCE [LARGE SCALE GENOMIC DNA]</scope>
    <source>
        <strain evidence="3 4">NRS-1717</strain>
    </source>
</reference>
<feature type="transmembrane region" description="Helical" evidence="1">
    <location>
        <begin position="247"/>
        <end position="267"/>
    </location>
</feature>
<evidence type="ECO:0000313" key="3">
    <source>
        <dbReference type="EMBL" id="MED4404000.1"/>
    </source>
</evidence>
<feature type="transmembrane region" description="Helical" evidence="1">
    <location>
        <begin position="212"/>
        <end position="235"/>
    </location>
</feature>
<name>A0ABU6P3R9_9BACI</name>
<gene>
    <name evidence="3" type="ORF">P9271_22185</name>
</gene>
<keyword evidence="1" id="KW-1133">Transmembrane helix</keyword>
<feature type="transmembrane region" description="Helical" evidence="1">
    <location>
        <begin position="462"/>
        <end position="479"/>
    </location>
</feature>
<evidence type="ECO:0000313" key="4">
    <source>
        <dbReference type="Proteomes" id="UP001342826"/>
    </source>
</evidence>
<feature type="transmembrane region" description="Helical" evidence="1">
    <location>
        <begin position="383"/>
        <end position="406"/>
    </location>
</feature>
<accession>A0ABU6P3R9</accession>
<dbReference type="GeneID" id="301142467"/>
<dbReference type="EMBL" id="JARTFS010000021">
    <property type="protein sequence ID" value="MED4404000.1"/>
    <property type="molecule type" value="Genomic_DNA"/>
</dbReference>
<feature type="domain" description="CAAX prenyl protease 2/Lysostaphin resistance protein A-like" evidence="2">
    <location>
        <begin position="356"/>
        <end position="448"/>
    </location>
</feature>
<dbReference type="Proteomes" id="UP001342826">
    <property type="component" value="Unassembled WGS sequence"/>
</dbReference>
<feature type="transmembrane region" description="Helical" evidence="1">
    <location>
        <begin position="273"/>
        <end position="294"/>
    </location>
</feature>
<dbReference type="RefSeq" id="WP_066233406.1">
    <property type="nucleotide sequence ID" value="NZ_JARTFQ010000003.1"/>
</dbReference>
<dbReference type="InterPro" id="IPR003675">
    <property type="entry name" value="Rce1/LyrA-like_dom"/>
</dbReference>
<comment type="caution">
    <text evidence="3">The sequence shown here is derived from an EMBL/GenBank/DDBJ whole genome shotgun (WGS) entry which is preliminary data.</text>
</comment>
<protein>
    <submittedName>
        <fullName evidence="3">Type II CAAX endopeptidase family protein</fullName>
    </submittedName>
</protein>
<evidence type="ECO:0000256" key="1">
    <source>
        <dbReference type="SAM" id="Phobius"/>
    </source>
</evidence>
<proteinExistence type="predicted"/>
<keyword evidence="1" id="KW-0472">Membrane</keyword>
<evidence type="ECO:0000259" key="2">
    <source>
        <dbReference type="Pfam" id="PF02517"/>
    </source>
</evidence>
<sequence>MSKSRRLSIIAAVSLTIYILILSLGSSEIKYPLPSYNKADIFNYIVTESEKLNLPSFSAEDVTFINAKANNSIGRYVESHQFDEGQLDELQQKVPIYTIEVETGERLYEINPSNGQITRASGISLPFNEKNSIDNFIQTYFGSGYTLQTQKASEGEIFTDWHMKYVYTASTSLDNISKVVEIYTSENKIIEFQQYGAAAGFPLQEVEDSTGLMIISIFMLLFLVTLLIIVTVQLIKRLIKKQIEAFVAPFLLSLVAGFGWFFLTSAMGSSITGFGAIEPAFMTYLTLATLLIRWKKSAKSHEIKILEWKDAIFQGLLLTIIFFALTSLFFYITGFFGSWISPVLNHGLLINVNPWILPIFTLFIGLSAAVTEEAVFRRYMIPFFDRFGVITSVLLTSFLWGILHLAYDVHPWYLRVIEFMIIGGPFFYFVYKKFGFKTAVFCHYFNNSLITAFFLFSVNINVAIVALFLSVSPLLFLLYRTK</sequence>
<keyword evidence="1" id="KW-0812">Transmembrane</keyword>
<feature type="transmembrane region" description="Helical" evidence="1">
    <location>
        <begin position="315"/>
        <end position="340"/>
    </location>
</feature>
<feature type="transmembrane region" description="Helical" evidence="1">
    <location>
        <begin position="352"/>
        <end position="371"/>
    </location>
</feature>
<organism evidence="3 4">
    <name type="scientific">Metabacillus fastidiosus</name>
    <dbReference type="NCBI Taxonomy" id="1458"/>
    <lineage>
        <taxon>Bacteria</taxon>
        <taxon>Bacillati</taxon>
        <taxon>Bacillota</taxon>
        <taxon>Bacilli</taxon>
        <taxon>Bacillales</taxon>
        <taxon>Bacillaceae</taxon>
        <taxon>Metabacillus</taxon>
    </lineage>
</organism>